<geneLocation type="plasmid" evidence="20 21">
    <name>pW2_73_2</name>
</geneLocation>
<keyword evidence="20" id="KW-0614">Plasmid</keyword>
<comment type="subcellular location">
    <subcellularLocation>
        <location evidence="1 14">Cell outer membrane</location>
        <topology evidence="1 14">Multi-pass membrane protein</topology>
    </subcellularLocation>
</comment>
<feature type="domain" description="TonB-dependent receptor plug" evidence="18">
    <location>
        <begin position="79"/>
        <end position="182"/>
    </location>
</feature>
<dbReference type="PANTHER" id="PTHR32552:SF68">
    <property type="entry name" value="FERRICHROME OUTER MEMBRANE TRANSPORTER_PHAGE RECEPTOR"/>
    <property type="match status" value="1"/>
</dbReference>
<dbReference type="Gene3D" id="2.170.130.10">
    <property type="entry name" value="TonB-dependent receptor, plug domain"/>
    <property type="match status" value="1"/>
</dbReference>
<dbReference type="RefSeq" id="WP_065699069.1">
    <property type="nucleotide sequence ID" value="NZ_CP049209.1"/>
</dbReference>
<evidence type="ECO:0000256" key="7">
    <source>
        <dbReference type="ARBA" id="ARBA00022729"/>
    </source>
</evidence>
<evidence type="ECO:0000256" key="5">
    <source>
        <dbReference type="ARBA" id="ARBA00022496"/>
    </source>
</evidence>
<feature type="signal peptide" evidence="16">
    <location>
        <begin position="1"/>
        <end position="35"/>
    </location>
</feature>
<evidence type="ECO:0000256" key="11">
    <source>
        <dbReference type="ARBA" id="ARBA00023136"/>
    </source>
</evidence>
<dbReference type="Proteomes" id="UP000822331">
    <property type="component" value="Unassembled WGS sequence"/>
</dbReference>
<dbReference type="InterPro" id="IPR000531">
    <property type="entry name" value="Beta-barrel_TonB"/>
</dbReference>
<evidence type="ECO:0000256" key="9">
    <source>
        <dbReference type="ARBA" id="ARBA00023065"/>
    </source>
</evidence>
<dbReference type="InterPro" id="IPR036942">
    <property type="entry name" value="Beta-barrel_TonB_sf"/>
</dbReference>
<dbReference type="PROSITE" id="PS52016">
    <property type="entry name" value="TONB_DEPENDENT_REC_3"/>
    <property type="match status" value="1"/>
</dbReference>
<proteinExistence type="inferred from homology"/>
<evidence type="ECO:0000313" key="20">
    <source>
        <dbReference type="EMBL" id="QTG03509.1"/>
    </source>
</evidence>
<organism evidence="20 21">
    <name type="scientific">Agrobacterium rubi</name>
    <dbReference type="NCBI Taxonomy" id="28099"/>
    <lineage>
        <taxon>Bacteria</taxon>
        <taxon>Pseudomonadati</taxon>
        <taxon>Pseudomonadota</taxon>
        <taxon>Alphaproteobacteria</taxon>
        <taxon>Hyphomicrobiales</taxon>
        <taxon>Rhizobiaceae</taxon>
        <taxon>Rhizobium/Agrobacterium group</taxon>
        <taxon>Agrobacterium</taxon>
    </lineage>
</organism>
<dbReference type="Pfam" id="PF07715">
    <property type="entry name" value="Plug"/>
    <property type="match status" value="1"/>
</dbReference>
<keyword evidence="5" id="KW-0410">Iron transport</keyword>
<evidence type="ECO:0000256" key="3">
    <source>
        <dbReference type="ARBA" id="ARBA00022448"/>
    </source>
</evidence>
<reference evidence="19 22" key="1">
    <citation type="journal article" date="2020" name="Science">
        <title>Unexpected conservation and global transmission of agrobacterial virulence plasmids.</title>
        <authorList>
            <person name="Weisberg A.J."/>
            <person name="Davis E.W. 2nd"/>
            <person name="Tabima J."/>
            <person name="Belcher M.S."/>
            <person name="Miller M."/>
            <person name="Kuo C.H."/>
            <person name="Loper J.E."/>
            <person name="Grunwald N.J."/>
            <person name="Putnam M.L."/>
            <person name="Chang J.H."/>
        </authorList>
    </citation>
    <scope>NUCLEOTIDE SEQUENCE [LARGE SCALE GENOMIC DNA]</scope>
    <source>
        <strain evidence="19 22">A19/93</strain>
    </source>
</reference>
<keyword evidence="12 20" id="KW-0675">Receptor</keyword>
<keyword evidence="3 14" id="KW-0813">Transport</keyword>
<gene>
    <name evidence="19" type="ORF">G6L72_23770</name>
    <name evidence="20" type="ORF">G6M88_23905</name>
</gene>
<keyword evidence="6 14" id="KW-0812">Transmembrane</keyword>
<evidence type="ECO:0000256" key="4">
    <source>
        <dbReference type="ARBA" id="ARBA00022452"/>
    </source>
</evidence>
<dbReference type="Proteomes" id="UP000663912">
    <property type="component" value="Plasmid pW2_73_2"/>
</dbReference>
<dbReference type="AlphaFoldDB" id="A0AAE7R912"/>
<sequence>MKFCRDHFPKNRNLLTSTILAGAMATGFTPCVAFAQDATGGTTQLETIVVQGSGKTISEDNDTVVPTRAVSALKTDTPLVETPRSISVVTRKEMEQRGATDMVQATRYSSGVSTGGFGYDPRFDQITIRGIETTESGDFRDGLRQPVMNYGAFTTEIYTLDRVEVLKGPVSVMYGAASAAGIVNKISKLPLKDAHHEIEVQYGTIGRKQAAFDFGGPIGESDELFYRVVGLVRQGESNYDIQDDRYLLQPSFTWEPTDATKFTIYGLAQDTETESSAWTFENDGEIYRVSDPDYDYQKVRQYQLGYQLEHEFDNGLTFRQNARASDLDLRARYADRRTMFSAPAARWPTAAVTDNVHSFQIDNQLQAKFDTGGISHTILAGLDYTGVNSDFADGYGDTLPGEIGSAPSPTLTGFTSNDLRQTGLYAQEQAEIGNWRFVGGLRYDWLHQETRDKVAATGAQKDDGALSGQVGLLYLFDNGLAPYVSYGTSFVPSTQRSANGGVLDPTKGRQIEAGIKYQPDGENYSLSTSVYRLVETGKPQYAGYSAPLFLYENSGENTFTGFEIEGRTTFDNGISLIAAYTYTHGEITGNLDSSIIGNTPTTTPRHMASLWANYTVAEDLIIGGFSIGGGIRATSESFTDDINTAKNAGAVYFDASLSYDFGVKSPDLKGLSLAVSATNLAGRQEQVCNGGYCYFGQGRTVLGSLKYKW</sequence>
<dbReference type="EMBL" id="JAAMCP010000016">
    <property type="protein sequence ID" value="NTF39713.1"/>
    <property type="molecule type" value="Genomic_DNA"/>
</dbReference>
<evidence type="ECO:0000313" key="21">
    <source>
        <dbReference type="Proteomes" id="UP000663912"/>
    </source>
</evidence>
<evidence type="ECO:0000256" key="12">
    <source>
        <dbReference type="ARBA" id="ARBA00023170"/>
    </source>
</evidence>
<dbReference type="GO" id="GO:0015344">
    <property type="term" value="F:siderophore uptake transmembrane transporter activity"/>
    <property type="evidence" value="ECO:0007669"/>
    <property type="project" value="TreeGrafter"/>
</dbReference>
<evidence type="ECO:0000259" key="17">
    <source>
        <dbReference type="Pfam" id="PF00593"/>
    </source>
</evidence>
<feature type="domain" description="TonB-dependent receptor-like beta-barrel" evidence="17">
    <location>
        <begin position="243"/>
        <end position="680"/>
    </location>
</feature>
<protein>
    <submittedName>
        <fullName evidence="20">TonB-dependent siderophore receptor</fullName>
    </submittedName>
</protein>
<evidence type="ECO:0000256" key="10">
    <source>
        <dbReference type="ARBA" id="ARBA00023077"/>
    </source>
</evidence>
<evidence type="ECO:0000256" key="16">
    <source>
        <dbReference type="SAM" id="SignalP"/>
    </source>
</evidence>
<dbReference type="PANTHER" id="PTHR32552">
    <property type="entry name" value="FERRICHROME IRON RECEPTOR-RELATED"/>
    <property type="match status" value="1"/>
</dbReference>
<keyword evidence="8" id="KW-0408">Iron</keyword>
<evidence type="ECO:0000313" key="22">
    <source>
        <dbReference type="Proteomes" id="UP000822331"/>
    </source>
</evidence>
<dbReference type="InterPro" id="IPR010105">
    <property type="entry name" value="TonB_sidphr_rcpt"/>
</dbReference>
<dbReference type="CDD" id="cd01347">
    <property type="entry name" value="ligand_gated_channel"/>
    <property type="match status" value="1"/>
</dbReference>
<dbReference type="InterPro" id="IPR012910">
    <property type="entry name" value="Plug_dom"/>
</dbReference>
<reference evidence="20" key="2">
    <citation type="submission" date="2020-02" db="EMBL/GenBank/DDBJ databases">
        <title>Unexpected conservation and global transmission of agrobacterial virulence plasmids.</title>
        <authorList>
            <person name="Weisberg A.J."/>
            <person name="Davis E.W. II"/>
            <person name="Tabima J.R."/>
            <person name="Belcher M.S."/>
            <person name="Miller M."/>
            <person name="Kuo C.-H."/>
            <person name="Loper J.E."/>
            <person name="Grunwald N.J."/>
            <person name="Putnam M.L."/>
            <person name="Chang J.H."/>
        </authorList>
    </citation>
    <scope>NUCLEOTIDE SEQUENCE</scope>
    <source>
        <strain evidence="20">W2/73</strain>
        <plasmid evidence="20">pW2_73_2</plasmid>
    </source>
</reference>
<accession>A0AAE7R912</accession>
<comment type="similarity">
    <text evidence="2 14 15">Belongs to the TonB-dependent receptor family.</text>
</comment>
<dbReference type="EMBL" id="CP049209">
    <property type="protein sequence ID" value="QTG03509.1"/>
    <property type="molecule type" value="Genomic_DNA"/>
</dbReference>
<keyword evidence="10 15" id="KW-0798">TonB box</keyword>
<keyword evidence="11 14" id="KW-0472">Membrane</keyword>
<keyword evidence="4 14" id="KW-1134">Transmembrane beta strand</keyword>
<keyword evidence="22" id="KW-1185">Reference proteome</keyword>
<evidence type="ECO:0000256" key="1">
    <source>
        <dbReference type="ARBA" id="ARBA00004571"/>
    </source>
</evidence>
<keyword evidence="9" id="KW-0406">Ion transport</keyword>
<evidence type="ECO:0000256" key="6">
    <source>
        <dbReference type="ARBA" id="ARBA00022692"/>
    </source>
</evidence>
<dbReference type="NCBIfam" id="TIGR01783">
    <property type="entry name" value="TonB-siderophor"/>
    <property type="match status" value="1"/>
</dbReference>
<dbReference type="GO" id="GO:0038023">
    <property type="term" value="F:signaling receptor activity"/>
    <property type="evidence" value="ECO:0007669"/>
    <property type="project" value="InterPro"/>
</dbReference>
<evidence type="ECO:0000256" key="14">
    <source>
        <dbReference type="PROSITE-ProRule" id="PRU01360"/>
    </source>
</evidence>
<dbReference type="GO" id="GO:0015891">
    <property type="term" value="P:siderophore transport"/>
    <property type="evidence" value="ECO:0007669"/>
    <property type="project" value="InterPro"/>
</dbReference>
<evidence type="ECO:0000259" key="18">
    <source>
        <dbReference type="Pfam" id="PF07715"/>
    </source>
</evidence>
<dbReference type="SUPFAM" id="SSF56935">
    <property type="entry name" value="Porins"/>
    <property type="match status" value="1"/>
</dbReference>
<evidence type="ECO:0000256" key="8">
    <source>
        <dbReference type="ARBA" id="ARBA00023004"/>
    </source>
</evidence>
<keyword evidence="7 16" id="KW-0732">Signal</keyword>
<dbReference type="Gene3D" id="2.40.170.20">
    <property type="entry name" value="TonB-dependent receptor, beta-barrel domain"/>
    <property type="match status" value="1"/>
</dbReference>
<evidence type="ECO:0000256" key="2">
    <source>
        <dbReference type="ARBA" id="ARBA00009810"/>
    </source>
</evidence>
<evidence type="ECO:0000256" key="13">
    <source>
        <dbReference type="ARBA" id="ARBA00023237"/>
    </source>
</evidence>
<dbReference type="Pfam" id="PF00593">
    <property type="entry name" value="TonB_dep_Rec_b-barrel"/>
    <property type="match status" value="1"/>
</dbReference>
<dbReference type="InterPro" id="IPR039426">
    <property type="entry name" value="TonB-dep_rcpt-like"/>
</dbReference>
<name>A0AAE7R912_9HYPH</name>
<keyword evidence="13 14" id="KW-0998">Cell outer membrane</keyword>
<dbReference type="InterPro" id="IPR037066">
    <property type="entry name" value="Plug_dom_sf"/>
</dbReference>
<dbReference type="KEGG" id="arui:G6M88_23905"/>
<evidence type="ECO:0000256" key="15">
    <source>
        <dbReference type="RuleBase" id="RU003357"/>
    </source>
</evidence>
<feature type="chain" id="PRO_5041973329" evidence="16">
    <location>
        <begin position="36"/>
        <end position="709"/>
    </location>
</feature>
<evidence type="ECO:0000313" key="19">
    <source>
        <dbReference type="EMBL" id="NTF39713.1"/>
    </source>
</evidence>
<dbReference type="GO" id="GO:0009279">
    <property type="term" value="C:cell outer membrane"/>
    <property type="evidence" value="ECO:0007669"/>
    <property type="project" value="UniProtKB-SubCell"/>
</dbReference>